<gene>
    <name evidence="2" type="ORF">VP01_111g5</name>
</gene>
<evidence type="ECO:0000313" key="3">
    <source>
        <dbReference type="Proteomes" id="UP000037035"/>
    </source>
</evidence>
<reference evidence="2 3" key="1">
    <citation type="submission" date="2015-08" db="EMBL/GenBank/DDBJ databases">
        <title>Next Generation Sequencing and Analysis of the Genome of Puccinia sorghi L Schw, the Causal Agent of Maize Common Rust.</title>
        <authorList>
            <person name="Rochi L."/>
            <person name="Burguener G."/>
            <person name="Darino M."/>
            <person name="Turjanski A."/>
            <person name="Kreff E."/>
            <person name="Dieguez M.J."/>
            <person name="Sacco F."/>
        </authorList>
    </citation>
    <scope>NUCLEOTIDE SEQUENCE [LARGE SCALE GENOMIC DNA]</scope>
    <source>
        <strain evidence="2 3">RO10H11247</strain>
    </source>
</reference>
<evidence type="ECO:0000256" key="1">
    <source>
        <dbReference type="SAM" id="MobiDB-lite"/>
    </source>
</evidence>
<dbReference type="AlphaFoldDB" id="A0A0L6VSC8"/>
<feature type="region of interest" description="Disordered" evidence="1">
    <location>
        <begin position="1"/>
        <end position="39"/>
    </location>
</feature>
<name>A0A0L6VSC8_9BASI</name>
<evidence type="ECO:0000313" key="2">
    <source>
        <dbReference type="EMBL" id="KNZ63618.1"/>
    </source>
</evidence>
<accession>A0A0L6VSC8</accession>
<keyword evidence="3" id="KW-1185">Reference proteome</keyword>
<comment type="caution">
    <text evidence="2">The sequence shown here is derived from an EMBL/GenBank/DDBJ whole genome shotgun (WGS) entry which is preliminary data.</text>
</comment>
<sequence>MVKRKTISSKEAFPTGEPPLDTNGGSVLKSDNPSRSQTTTAGCFNIIEVNQMMLGIRQSDIFRRSGKKNCSAVNCESALLVDSRLFSFFCRKLHTKSALLTNTPFHSPLLMCNPERDSECSALSSLNVKLALTSSDVCQLVDVMARGQLLNLTSTDSRAGYLPSKFDGRWHVEKPAASRHSLPSVSQPIFRGRVPPLQSSLAGFGGSFQGNVCSPSNLPSFSAEGFLPINLLKQCFGGDFLPRKFSGKGFFPNKRPSILMINISSPSTFSSSFMISIYYPSKCPSTFLIVISSTSNYLSSVLGIVSSPSNCSPHQNLSSFLVKVSSPSNCSKLDDILLISLQVTECPSPMCIRYSLVSLRKTARLVSFFLNPQ</sequence>
<proteinExistence type="predicted"/>
<protein>
    <submittedName>
        <fullName evidence="2">Uncharacterized protein</fullName>
    </submittedName>
</protein>
<dbReference type="EMBL" id="LAVV01001333">
    <property type="protein sequence ID" value="KNZ63618.1"/>
    <property type="molecule type" value="Genomic_DNA"/>
</dbReference>
<feature type="compositionally biased region" description="Polar residues" evidence="1">
    <location>
        <begin position="23"/>
        <end position="39"/>
    </location>
</feature>
<dbReference type="VEuPathDB" id="FungiDB:VP01_111g5"/>
<organism evidence="2 3">
    <name type="scientific">Puccinia sorghi</name>
    <dbReference type="NCBI Taxonomy" id="27349"/>
    <lineage>
        <taxon>Eukaryota</taxon>
        <taxon>Fungi</taxon>
        <taxon>Dikarya</taxon>
        <taxon>Basidiomycota</taxon>
        <taxon>Pucciniomycotina</taxon>
        <taxon>Pucciniomycetes</taxon>
        <taxon>Pucciniales</taxon>
        <taxon>Pucciniaceae</taxon>
        <taxon>Puccinia</taxon>
    </lineage>
</organism>
<dbReference type="Proteomes" id="UP000037035">
    <property type="component" value="Unassembled WGS sequence"/>
</dbReference>